<dbReference type="RefSeq" id="WP_164032366.1">
    <property type="nucleotide sequence ID" value="NZ_JAABOQ010000004.1"/>
</dbReference>
<evidence type="ECO:0000313" key="1">
    <source>
        <dbReference type="EMBL" id="NER17691.1"/>
    </source>
</evidence>
<comment type="caution">
    <text evidence="1">The sequence shown here is derived from an EMBL/GenBank/DDBJ whole genome shotgun (WGS) entry which is preliminary data.</text>
</comment>
<name>A0A6M0CII4_9FLAO</name>
<dbReference type="AlphaFoldDB" id="A0A6M0CII4"/>
<keyword evidence="2" id="KW-1185">Reference proteome</keyword>
<reference evidence="1 2" key="1">
    <citation type="submission" date="2020-01" db="EMBL/GenBank/DDBJ databases">
        <title>Spongiivirga citrea KCTC 32990T.</title>
        <authorList>
            <person name="Wang G."/>
        </authorList>
    </citation>
    <scope>NUCLEOTIDE SEQUENCE [LARGE SCALE GENOMIC DNA]</scope>
    <source>
        <strain evidence="1 2">KCTC 32990</strain>
    </source>
</reference>
<gene>
    <name evidence="1" type="ORF">GWK10_10745</name>
</gene>
<sequence length="362" mass="40697">MRTQLFKSFLIALLIPVFAIAHNGGWKGKYTKEKKIKKEFTVSANATLKVNNSYGHVNVTSWDENRIVIEVHVKTNGNNEEKVQRKLEEIDVNFEATNSLVSARTIFNKDKSSSWWKWAKNNNVNMQINYTVKMPVTNNANLNNDYGSISLDRLEGVATINCDYGKITLGDLMADGNYLNFDYTSKSTIGYMKSGKISADYSGFTLDKTESLVINADYTSSTIEQAKNVDYNCDYGSLKVKNVGDFKGNGDYLTTRLGTVHGDVSIRSDYGSVRIEKMDSDAGSIDIRSDYTGIKIGHVSDYYFDFEINLEYAGLGGDDDFEFSRKVVKSSDKYYEGYYGKKGSGNTITINSEYGSVRFERQ</sequence>
<dbReference type="Proteomes" id="UP000474296">
    <property type="component" value="Unassembled WGS sequence"/>
</dbReference>
<accession>A0A6M0CII4</accession>
<proteinExistence type="predicted"/>
<dbReference type="EMBL" id="JAABOQ010000004">
    <property type="protein sequence ID" value="NER17691.1"/>
    <property type="molecule type" value="Genomic_DNA"/>
</dbReference>
<protein>
    <recommendedName>
        <fullName evidence="3">DUF4097 family beta strand repeat protein</fullName>
    </recommendedName>
</protein>
<evidence type="ECO:0008006" key="3">
    <source>
        <dbReference type="Google" id="ProtNLM"/>
    </source>
</evidence>
<organism evidence="1 2">
    <name type="scientific">Spongiivirga citrea</name>
    <dbReference type="NCBI Taxonomy" id="1481457"/>
    <lineage>
        <taxon>Bacteria</taxon>
        <taxon>Pseudomonadati</taxon>
        <taxon>Bacteroidota</taxon>
        <taxon>Flavobacteriia</taxon>
        <taxon>Flavobacteriales</taxon>
        <taxon>Flavobacteriaceae</taxon>
        <taxon>Spongiivirga</taxon>
    </lineage>
</organism>
<evidence type="ECO:0000313" key="2">
    <source>
        <dbReference type="Proteomes" id="UP000474296"/>
    </source>
</evidence>